<dbReference type="EMBL" id="BQKI01000009">
    <property type="protein sequence ID" value="GJN02923.1"/>
    <property type="molecule type" value="Genomic_DNA"/>
</dbReference>
<organism evidence="1 2">
    <name type="scientific">Eleusine coracana subsp. coracana</name>
    <dbReference type="NCBI Taxonomy" id="191504"/>
    <lineage>
        <taxon>Eukaryota</taxon>
        <taxon>Viridiplantae</taxon>
        <taxon>Streptophyta</taxon>
        <taxon>Embryophyta</taxon>
        <taxon>Tracheophyta</taxon>
        <taxon>Spermatophyta</taxon>
        <taxon>Magnoliopsida</taxon>
        <taxon>Liliopsida</taxon>
        <taxon>Poales</taxon>
        <taxon>Poaceae</taxon>
        <taxon>PACMAD clade</taxon>
        <taxon>Chloridoideae</taxon>
        <taxon>Cynodonteae</taxon>
        <taxon>Eleusininae</taxon>
        <taxon>Eleusine</taxon>
    </lineage>
</organism>
<protein>
    <submittedName>
        <fullName evidence="1">Uncharacterized protein</fullName>
    </submittedName>
</protein>
<keyword evidence="2" id="KW-1185">Reference proteome</keyword>
<sequence>MISSSLADISVDFNAFDHFPSMRYIATDRPWLKLYGIRVQPVPPFTSLICKPDPALIHRCLPDELLFEVMII</sequence>
<name>A0AAV5CWF5_ELECO</name>
<dbReference type="AlphaFoldDB" id="A0AAV5CWF5"/>
<evidence type="ECO:0000313" key="2">
    <source>
        <dbReference type="Proteomes" id="UP001054889"/>
    </source>
</evidence>
<comment type="caution">
    <text evidence="1">The sequence shown here is derived from an EMBL/GenBank/DDBJ whole genome shotgun (WGS) entry which is preliminary data.</text>
</comment>
<gene>
    <name evidence="1" type="primary">ga20318</name>
    <name evidence="1" type="ORF">PR202_ga20318</name>
</gene>
<accession>A0AAV5CWF5</accession>
<reference evidence="1" key="2">
    <citation type="submission" date="2021-12" db="EMBL/GenBank/DDBJ databases">
        <title>Resequencing data analysis of finger millet.</title>
        <authorList>
            <person name="Hatakeyama M."/>
            <person name="Aluri S."/>
            <person name="Balachadran M.T."/>
            <person name="Sivarajan S.R."/>
            <person name="Poveda L."/>
            <person name="Shimizu-Inatsugi R."/>
            <person name="Schlapbach R."/>
            <person name="Sreeman S.M."/>
            <person name="Shimizu K.K."/>
        </authorList>
    </citation>
    <scope>NUCLEOTIDE SEQUENCE</scope>
</reference>
<evidence type="ECO:0000313" key="1">
    <source>
        <dbReference type="EMBL" id="GJN02923.1"/>
    </source>
</evidence>
<reference evidence="1" key="1">
    <citation type="journal article" date="2018" name="DNA Res.">
        <title>Multiple hybrid de novo genome assembly of finger millet, an orphan allotetraploid crop.</title>
        <authorList>
            <person name="Hatakeyama M."/>
            <person name="Aluri S."/>
            <person name="Balachadran M.T."/>
            <person name="Sivarajan S.R."/>
            <person name="Patrignani A."/>
            <person name="Gruter S."/>
            <person name="Poveda L."/>
            <person name="Shimizu-Inatsugi R."/>
            <person name="Baeten J."/>
            <person name="Francoijs K.J."/>
            <person name="Nataraja K.N."/>
            <person name="Reddy Y.A.N."/>
            <person name="Phadnis S."/>
            <person name="Ravikumar R.L."/>
            <person name="Schlapbach R."/>
            <person name="Sreeman S.M."/>
            <person name="Shimizu K.K."/>
        </authorList>
    </citation>
    <scope>NUCLEOTIDE SEQUENCE</scope>
</reference>
<proteinExistence type="predicted"/>
<dbReference type="Proteomes" id="UP001054889">
    <property type="component" value="Unassembled WGS sequence"/>
</dbReference>